<name>A0ABP7E1V7_9GAMM</name>
<proteinExistence type="predicted"/>
<dbReference type="RefSeq" id="WP_344964581.1">
    <property type="nucleotide sequence ID" value="NZ_BAABDS010000029.1"/>
</dbReference>
<keyword evidence="1" id="KW-1133">Transmembrane helix</keyword>
<protein>
    <recommendedName>
        <fullName evidence="2">CHASE2 domain-containing protein</fullName>
    </recommendedName>
</protein>
<gene>
    <name evidence="3" type="ORF">GCM10022421_19180</name>
</gene>
<feature type="transmembrane region" description="Helical" evidence="1">
    <location>
        <begin position="423"/>
        <end position="443"/>
    </location>
</feature>
<organism evidence="3 4">
    <name type="scientific">Oceanisphaera sediminis</name>
    <dbReference type="NCBI Taxonomy" id="981381"/>
    <lineage>
        <taxon>Bacteria</taxon>
        <taxon>Pseudomonadati</taxon>
        <taxon>Pseudomonadota</taxon>
        <taxon>Gammaproteobacteria</taxon>
        <taxon>Aeromonadales</taxon>
        <taxon>Aeromonadaceae</taxon>
        <taxon>Oceanisphaera</taxon>
    </lineage>
</organism>
<dbReference type="Proteomes" id="UP001501479">
    <property type="component" value="Unassembled WGS sequence"/>
</dbReference>
<dbReference type="EMBL" id="BAABDS010000029">
    <property type="protein sequence ID" value="GAA3711956.1"/>
    <property type="molecule type" value="Genomic_DNA"/>
</dbReference>
<sequence>MARELLKLPNWIRRLFHAFLLTLLMWAVLVVSPFGFGEHLDKYVQDLINTQAGHWIYPDTRQDEVVVLLLTDEIVDAVLRGQWPAPYSFHASILDDLLVHQPRALFIDFYWMNQLKPGAEELVDVLKNYRAAGIEVYLSAPSQEWLNNFWPELAGLVIPVSPQIVMDPMDFVARAYTQGNNELPSAAFAIVNNLNHGLENTEFRGDMDIFWGTKNNIRNQAWMTSDTAQDDCFLDSLLRGFTQVETPVPYSTTVFVRDLINPVGRTEDEALAELDDHLKDRVVVYGASLTGIQDVVFTPTREILPGAYYHAMALDNLLTWGEQFKAATPRWPDGMEGLSLPWLQFFLLLPIACFVCFRKTNNEDSQREDNDYLCYPTFFGRLCGFAVSRIRQSYPTLRFWLAILFYVTLVCWIQFSLLDLSVATWAGFIEIFGAGIVLERLSLVERITSFPKRLYRFYQPQEGVRSAENNHISDAFTDNAGRTGE</sequence>
<reference evidence="4" key="1">
    <citation type="journal article" date="2019" name="Int. J. Syst. Evol. Microbiol.">
        <title>The Global Catalogue of Microorganisms (GCM) 10K type strain sequencing project: providing services to taxonomists for standard genome sequencing and annotation.</title>
        <authorList>
            <consortium name="The Broad Institute Genomics Platform"/>
            <consortium name="The Broad Institute Genome Sequencing Center for Infectious Disease"/>
            <person name="Wu L."/>
            <person name="Ma J."/>
        </authorList>
    </citation>
    <scope>NUCLEOTIDE SEQUENCE [LARGE SCALE GENOMIC DNA]</scope>
    <source>
        <strain evidence="4">JCM 17329</strain>
    </source>
</reference>
<feature type="transmembrane region" description="Helical" evidence="1">
    <location>
        <begin position="399"/>
        <end position="417"/>
    </location>
</feature>
<evidence type="ECO:0000259" key="2">
    <source>
        <dbReference type="SMART" id="SM01080"/>
    </source>
</evidence>
<feature type="domain" description="CHASE2" evidence="2">
    <location>
        <begin position="50"/>
        <end position="351"/>
    </location>
</feature>
<evidence type="ECO:0000256" key="1">
    <source>
        <dbReference type="SAM" id="Phobius"/>
    </source>
</evidence>
<evidence type="ECO:0000313" key="3">
    <source>
        <dbReference type="EMBL" id="GAA3711956.1"/>
    </source>
</evidence>
<keyword evidence="4" id="KW-1185">Reference proteome</keyword>
<keyword evidence="1" id="KW-0472">Membrane</keyword>
<evidence type="ECO:0000313" key="4">
    <source>
        <dbReference type="Proteomes" id="UP001501479"/>
    </source>
</evidence>
<dbReference type="Pfam" id="PF05226">
    <property type="entry name" value="CHASE2"/>
    <property type="match status" value="1"/>
</dbReference>
<accession>A0ABP7E1V7</accession>
<keyword evidence="1" id="KW-0812">Transmembrane</keyword>
<dbReference type="InterPro" id="IPR007890">
    <property type="entry name" value="CHASE2"/>
</dbReference>
<comment type="caution">
    <text evidence="3">The sequence shown here is derived from an EMBL/GenBank/DDBJ whole genome shotgun (WGS) entry which is preliminary data.</text>
</comment>
<dbReference type="SMART" id="SM01080">
    <property type="entry name" value="CHASE2"/>
    <property type="match status" value="1"/>
</dbReference>
<feature type="transmembrane region" description="Helical" evidence="1">
    <location>
        <begin position="339"/>
        <end position="357"/>
    </location>
</feature>